<dbReference type="STRING" id="690879.TSACC_21962"/>
<dbReference type="InterPro" id="IPR026881">
    <property type="entry name" value="WYL_dom"/>
</dbReference>
<dbReference type="PANTHER" id="PTHR34580">
    <property type="match status" value="1"/>
</dbReference>
<dbReference type="EMBL" id="BDCO01000002">
    <property type="protein sequence ID" value="GAT33545.1"/>
    <property type="molecule type" value="Genomic_DNA"/>
</dbReference>
<accession>A0A146G756</accession>
<dbReference type="InParanoid" id="A0A146G756"/>
<keyword evidence="4" id="KW-1185">Reference proteome</keyword>
<feature type="domain" description="WYL" evidence="1">
    <location>
        <begin position="168"/>
        <end position="235"/>
    </location>
</feature>
<evidence type="ECO:0000313" key="4">
    <source>
        <dbReference type="Proteomes" id="UP000076023"/>
    </source>
</evidence>
<dbReference type="GO" id="GO:0000502">
    <property type="term" value="C:proteasome complex"/>
    <property type="evidence" value="ECO:0007669"/>
    <property type="project" value="UniProtKB-KW"/>
</dbReference>
<dbReference type="Pfam" id="PF25583">
    <property type="entry name" value="WCX"/>
    <property type="match status" value="1"/>
</dbReference>
<dbReference type="InterPro" id="IPR057727">
    <property type="entry name" value="WCX_dom"/>
</dbReference>
<dbReference type="PANTHER" id="PTHR34580:SF9">
    <property type="entry name" value="SLL5097 PROTEIN"/>
    <property type="match status" value="1"/>
</dbReference>
<reference evidence="4" key="1">
    <citation type="journal article" date="2017" name="Genome Announc.">
        <title>Draft Genome Sequence of Terrimicrobium sacchariphilum NM-5T, a Facultative Anaerobic Soil Bacterium of the Class Spartobacteria.</title>
        <authorList>
            <person name="Qiu Y.L."/>
            <person name="Tourlousse D.M."/>
            <person name="Matsuura N."/>
            <person name="Ohashi A."/>
            <person name="Sekiguchi Y."/>
        </authorList>
    </citation>
    <scope>NUCLEOTIDE SEQUENCE [LARGE SCALE GENOMIC DNA]</scope>
    <source>
        <strain evidence="4">NM-5</strain>
    </source>
</reference>
<proteinExistence type="predicted"/>
<dbReference type="OrthoDB" id="9767131at2"/>
<name>A0A146G756_TERSA</name>
<organism evidence="3 4">
    <name type="scientific">Terrimicrobium sacchariphilum</name>
    <dbReference type="NCBI Taxonomy" id="690879"/>
    <lineage>
        <taxon>Bacteria</taxon>
        <taxon>Pseudomonadati</taxon>
        <taxon>Verrucomicrobiota</taxon>
        <taxon>Terrimicrobiia</taxon>
        <taxon>Terrimicrobiales</taxon>
        <taxon>Terrimicrobiaceae</taxon>
        <taxon>Terrimicrobium</taxon>
    </lineage>
</organism>
<gene>
    <name evidence="3" type="ORF">TSACC_21962</name>
</gene>
<dbReference type="Gene3D" id="1.10.10.10">
    <property type="entry name" value="Winged helix-like DNA-binding domain superfamily/Winged helix DNA-binding domain"/>
    <property type="match status" value="1"/>
</dbReference>
<dbReference type="InterPro" id="IPR051534">
    <property type="entry name" value="CBASS_pafABC_assoc_protein"/>
</dbReference>
<dbReference type="Proteomes" id="UP000076023">
    <property type="component" value="Unassembled WGS sequence"/>
</dbReference>
<evidence type="ECO:0000259" key="2">
    <source>
        <dbReference type="Pfam" id="PF25583"/>
    </source>
</evidence>
<dbReference type="PROSITE" id="PS52050">
    <property type="entry name" value="WYL"/>
    <property type="match status" value="1"/>
</dbReference>
<feature type="domain" description="WCX" evidence="2">
    <location>
        <begin position="265"/>
        <end position="342"/>
    </location>
</feature>
<dbReference type="InterPro" id="IPR036388">
    <property type="entry name" value="WH-like_DNA-bd_sf"/>
</dbReference>
<protein>
    <submittedName>
        <fullName evidence="3">Proteasome accessory factor B</fullName>
    </submittedName>
</protein>
<comment type="caution">
    <text evidence="3">The sequence shown here is derived from an EMBL/GenBank/DDBJ whole genome shotgun (WGS) entry which is preliminary data.</text>
</comment>
<dbReference type="AlphaFoldDB" id="A0A146G756"/>
<evidence type="ECO:0000259" key="1">
    <source>
        <dbReference type="Pfam" id="PF13280"/>
    </source>
</evidence>
<evidence type="ECO:0000313" key="3">
    <source>
        <dbReference type="EMBL" id="GAT33545.1"/>
    </source>
</evidence>
<keyword evidence="3" id="KW-0647">Proteasome</keyword>
<sequence>MPPKSLAKLKKTTAEPPVARGLAAKAARPPLVRMVRIHEALTAEKYPNCSTMARDLEVTTKTIQRDIEFMRDQLALPIEYEPVERGYYYAASVAQFPMVTVSQGELVALLVAQKAVEQYKGTPFERPLNAAFDKLVSSLGEEENISLHELSEAVSFRTTGVPHGQIATFEVLADAVMKHQRVEFDYISMTAKTSERRSVEPYHLPCIGNQWYLIGYDRNRNGIRTFALPRIQGARNLGKTFEKPEDFSVADMLEGSFSAFQAGKTETVRLSFTQAVARLVEERQWHKSQKIRTMPGGKLELSMKVGIAPDLIAWILGWGGEVEVLDPLSLREKVRKTGQEIAGKNF</sequence>
<dbReference type="Pfam" id="PF13280">
    <property type="entry name" value="WYL"/>
    <property type="match status" value="1"/>
</dbReference>